<dbReference type="InterPro" id="IPR035075">
    <property type="entry name" value="PRMT5"/>
</dbReference>
<organism evidence="11 12">
    <name type="scientific">Coemansia erecta</name>
    <dbReference type="NCBI Taxonomy" id="147472"/>
    <lineage>
        <taxon>Eukaryota</taxon>
        <taxon>Fungi</taxon>
        <taxon>Fungi incertae sedis</taxon>
        <taxon>Zoopagomycota</taxon>
        <taxon>Kickxellomycotina</taxon>
        <taxon>Kickxellomycetes</taxon>
        <taxon>Kickxellales</taxon>
        <taxon>Kickxellaceae</taxon>
        <taxon>Coemansia</taxon>
    </lineage>
</organism>
<dbReference type="InterPro" id="IPR035248">
    <property type="entry name" value="PRMT5_C"/>
</dbReference>
<reference evidence="11" key="1">
    <citation type="submission" date="2022-07" db="EMBL/GenBank/DDBJ databases">
        <title>Phylogenomic reconstructions and comparative analyses of Kickxellomycotina fungi.</title>
        <authorList>
            <person name="Reynolds N.K."/>
            <person name="Stajich J.E."/>
            <person name="Barry K."/>
            <person name="Grigoriev I.V."/>
            <person name="Crous P."/>
            <person name="Smith M.E."/>
        </authorList>
    </citation>
    <scope>NUCLEOTIDE SEQUENCE</scope>
    <source>
        <strain evidence="11">NBRC 32514</strain>
    </source>
</reference>
<feature type="binding site" evidence="6">
    <location>
        <begin position="282"/>
        <end position="283"/>
    </location>
    <ligand>
        <name>S-adenosyl-L-methionine</name>
        <dbReference type="ChEBI" id="CHEBI:59789"/>
    </ligand>
</feature>
<evidence type="ECO:0000313" key="11">
    <source>
        <dbReference type="EMBL" id="KAJ1721957.1"/>
    </source>
</evidence>
<feature type="domain" description="PRMT5 TIM barrel" evidence="9">
    <location>
        <begin position="35"/>
        <end position="238"/>
    </location>
</feature>
<keyword evidence="3 4" id="KW-0949">S-adenosyl-L-methionine</keyword>
<protein>
    <recommendedName>
        <fullName evidence="4">Protein arginine N-methyltransferase</fullName>
    </recommendedName>
</protein>
<evidence type="ECO:0000259" key="10">
    <source>
        <dbReference type="Pfam" id="PF17286"/>
    </source>
</evidence>
<dbReference type="PROSITE" id="PS51678">
    <property type="entry name" value="SAM_MT_PRMT"/>
    <property type="match status" value="1"/>
</dbReference>
<comment type="similarity">
    <text evidence="4">Belongs to the class I-like SAM-binding methyltransferase superfamily.</text>
</comment>
<feature type="domain" description="PRMT5 oligomerisation" evidence="10">
    <location>
        <begin position="416"/>
        <end position="581"/>
    </location>
</feature>
<gene>
    <name evidence="11" type="ORF">LPJ53_003590</name>
</gene>
<keyword evidence="1 4" id="KW-0489">Methyltransferase</keyword>
<keyword evidence="2 4" id="KW-0808">Transferase</keyword>
<name>A0A9W7XZT8_9FUNG</name>
<sequence length="583" mass="64020">MSYAEKVVAVGVEPVQAIGDADSYITDDPGVAGADFVIIPITKGTPRVSTAGFFALDDMVVRSSTNAYAIIGKTTEWAPGSDDGALLSHQITYATYVGLKRIMAPSPGPDTPAAEFARELMQRITGDHAIEALLVRTDADQASWRRWRRVRDMCGHSRALEIALVLAGGDDDVDRWRPEPVKLVIVPSAMFVLNDAGHPVLRRSDQRIVRELTDIGAAVAVQHEGDAGRHVSYLRYLSRPTDRDTAALYSDAYRDVLQVPLQPLMDHLESDTYATFEADLPKYDAYETAIAKALLGSSSSSSSKEAPLVVVAGAGRGPLVARVLAAAARAERPVRVVALEKNPGAMVELQRRNQLEWRGAVELVFGDMRSHEPAEMADILVSELLGSFGDNELAPECMDAAVRRLLRPAGVCIPCSYAAYLAPLSSSVLHARAAQYSQAHGLETPYVVNLHAARRLAASERMWQFDHHVQHPEPMQFARQKTVEFAVDGPAVVHGFAGYFDAVLYADVRLSIRPEDHTADMHSWFPMFFPLTVPLNVEHGEGVRASVWRRCAGRRVWYEWVAETRAAASIVHNVNGHQYWIGQ</sequence>
<dbReference type="PIRSF" id="PIRSF015894">
    <property type="entry name" value="Skb1_MeTrfase"/>
    <property type="match status" value="1"/>
</dbReference>
<dbReference type="GO" id="GO:0005634">
    <property type="term" value="C:nucleus"/>
    <property type="evidence" value="ECO:0007669"/>
    <property type="project" value="TreeGrafter"/>
</dbReference>
<evidence type="ECO:0000259" key="8">
    <source>
        <dbReference type="Pfam" id="PF05185"/>
    </source>
</evidence>
<dbReference type="Gene3D" id="3.20.20.150">
    <property type="entry name" value="Divalent-metal-dependent TIM barrel enzymes"/>
    <property type="match status" value="1"/>
</dbReference>
<dbReference type="InterPro" id="IPR035247">
    <property type="entry name" value="PRMT5_TIM"/>
</dbReference>
<dbReference type="Gene3D" id="2.70.160.11">
    <property type="entry name" value="Hnrnp arginine n-methyltransferase1"/>
    <property type="match status" value="1"/>
</dbReference>
<evidence type="ECO:0000256" key="1">
    <source>
        <dbReference type="ARBA" id="ARBA00022603"/>
    </source>
</evidence>
<dbReference type="PANTHER" id="PTHR10738">
    <property type="entry name" value="PROTEIN ARGININE N-METHYLTRANSFERASE 5"/>
    <property type="match status" value="1"/>
</dbReference>
<evidence type="ECO:0000256" key="5">
    <source>
        <dbReference type="PIRSR" id="PIRSR015894-1"/>
    </source>
</evidence>
<dbReference type="SUPFAM" id="SSF53335">
    <property type="entry name" value="S-adenosyl-L-methionine-dependent methyltransferases"/>
    <property type="match status" value="1"/>
</dbReference>
<evidence type="ECO:0000256" key="7">
    <source>
        <dbReference type="PIRSR" id="PIRSR015894-3"/>
    </source>
</evidence>
<dbReference type="Proteomes" id="UP001149813">
    <property type="component" value="Unassembled WGS sequence"/>
</dbReference>
<proteinExistence type="inferred from homology"/>
<dbReference type="Gene3D" id="3.40.50.150">
    <property type="entry name" value="Vaccinia Virus protein VP39"/>
    <property type="match status" value="1"/>
</dbReference>
<evidence type="ECO:0000259" key="9">
    <source>
        <dbReference type="Pfam" id="PF17285"/>
    </source>
</evidence>
<feature type="binding site" evidence="6">
    <location>
        <position position="273"/>
    </location>
    <ligand>
        <name>S-adenosyl-L-methionine</name>
        <dbReference type="ChEBI" id="CHEBI:59789"/>
    </ligand>
</feature>
<dbReference type="EMBL" id="JANBOJ010000139">
    <property type="protein sequence ID" value="KAJ1721957.1"/>
    <property type="molecule type" value="Genomic_DNA"/>
</dbReference>
<evidence type="ECO:0000256" key="3">
    <source>
        <dbReference type="ARBA" id="ARBA00022691"/>
    </source>
</evidence>
<feature type="domain" description="PRMT5 arginine-N-methyltransferase" evidence="8">
    <location>
        <begin position="248"/>
        <end position="413"/>
    </location>
</feature>
<dbReference type="GO" id="GO:0016274">
    <property type="term" value="F:protein-arginine N-methyltransferase activity"/>
    <property type="evidence" value="ECO:0007669"/>
    <property type="project" value="InterPro"/>
</dbReference>
<dbReference type="AlphaFoldDB" id="A0A9W7XZT8"/>
<feature type="site" description="Critical for specifying symmetric addition of methyl groups" evidence="7">
    <location>
        <position position="276"/>
    </location>
</feature>
<feature type="binding site" evidence="6">
    <location>
        <begin position="367"/>
        <end position="368"/>
    </location>
    <ligand>
        <name>S-adenosyl-L-methionine</name>
        <dbReference type="ChEBI" id="CHEBI:59789"/>
    </ligand>
</feature>
<evidence type="ECO:0000256" key="4">
    <source>
        <dbReference type="PIRNR" id="PIRNR015894"/>
    </source>
</evidence>
<dbReference type="InterPro" id="IPR025799">
    <property type="entry name" value="Arg_MeTrfase"/>
</dbReference>
<evidence type="ECO:0000313" key="12">
    <source>
        <dbReference type="Proteomes" id="UP001149813"/>
    </source>
</evidence>
<feature type="binding site" evidence="6">
    <location>
        <position position="340"/>
    </location>
    <ligand>
        <name>S-adenosyl-L-methionine</name>
        <dbReference type="ChEBI" id="CHEBI:59789"/>
    </ligand>
</feature>
<evidence type="ECO:0000256" key="2">
    <source>
        <dbReference type="ARBA" id="ARBA00022679"/>
    </source>
</evidence>
<evidence type="ECO:0000256" key="6">
    <source>
        <dbReference type="PIRSR" id="PIRSR015894-2"/>
    </source>
</evidence>
<accession>A0A9W7XZT8</accession>
<dbReference type="GO" id="GO:0006355">
    <property type="term" value="P:regulation of DNA-templated transcription"/>
    <property type="evidence" value="ECO:0007669"/>
    <property type="project" value="TreeGrafter"/>
</dbReference>
<dbReference type="GO" id="GO:0005829">
    <property type="term" value="C:cytosol"/>
    <property type="evidence" value="ECO:0007669"/>
    <property type="project" value="TreeGrafter"/>
</dbReference>
<dbReference type="Pfam" id="PF17285">
    <property type="entry name" value="PRMT5_TIM"/>
    <property type="match status" value="1"/>
</dbReference>
<comment type="caution">
    <text evidence="11">The sequence shown here is derived from an EMBL/GenBank/DDBJ whole genome shotgun (WGS) entry which is preliminary data.</text>
</comment>
<dbReference type="InterPro" id="IPR007857">
    <property type="entry name" value="Arg_MeTrfase_PRMT5"/>
</dbReference>
<dbReference type="GO" id="GO:0032259">
    <property type="term" value="P:methylation"/>
    <property type="evidence" value="ECO:0007669"/>
    <property type="project" value="UniProtKB-KW"/>
</dbReference>
<dbReference type="Pfam" id="PF05185">
    <property type="entry name" value="PRMT5"/>
    <property type="match status" value="1"/>
</dbReference>
<keyword evidence="12" id="KW-1185">Reference proteome</keyword>
<feature type="active site" description="Proton donor/acceptor" evidence="5">
    <location>
        <position position="383"/>
    </location>
</feature>
<dbReference type="OrthoDB" id="1368803at2759"/>
<dbReference type="InterPro" id="IPR029063">
    <property type="entry name" value="SAM-dependent_MTases_sf"/>
</dbReference>
<dbReference type="Pfam" id="PF17286">
    <property type="entry name" value="PRMT5_C"/>
    <property type="match status" value="1"/>
</dbReference>
<feature type="active site" description="Proton donor/acceptor" evidence="5">
    <location>
        <position position="392"/>
    </location>
</feature>
<dbReference type="PANTHER" id="PTHR10738:SF0">
    <property type="entry name" value="PROTEIN ARGININE N-METHYLTRANSFERASE 5"/>
    <property type="match status" value="1"/>
</dbReference>